<evidence type="ECO:0000259" key="1">
    <source>
        <dbReference type="PROSITE" id="PS51459"/>
    </source>
</evidence>
<dbReference type="AlphaFoldDB" id="A0A0D6JX79"/>
<sequence length="284" mass="33116">MDRNLAPWQKRDGPMYLSEKQLLNRLVEHGVSTPEDLAEDRFRENVIRLQCRLLARVGAVVEVAEDTFEATASGEAIFSEEGCSPWFSGEDLVIGEELCVSDWRLTDFSKLDPTDIKQINLQFFEDPENDYRILDESPTYTQQKILGATDWKLNRLLREFPRTESLSQQCAHWMRAFAGIHTFPDANHRTGMASLYGLLKQNDVEFPDEEWPGDHIERAVLHSKIIRGLHSDVKYNSLWLKDELYVSWHRYFRNFLLDCENRLPMKPTLEQLRSVINHGRENGF</sequence>
<reference evidence="3" key="1">
    <citation type="submission" date="2015-03" db="EMBL/GenBank/DDBJ databases">
        <authorList>
            <person name="Urmite Genomes"/>
        </authorList>
    </citation>
    <scope>NUCLEOTIDE SEQUENCE [LARGE SCALE GENOMIC DNA]</scope>
    <source>
        <strain evidence="3">Arc-Hr</strain>
    </source>
</reference>
<proteinExistence type="predicted"/>
<name>A0A0D6JX79_9EURY</name>
<dbReference type="EMBL" id="CSTE01000006">
    <property type="protein sequence ID" value="CQR53587.1"/>
    <property type="molecule type" value="Genomic_DNA"/>
</dbReference>
<organism evidence="2 3">
    <name type="scientific">Haloferax massiliensis</name>
    <dbReference type="NCBI Taxonomy" id="1476858"/>
    <lineage>
        <taxon>Archaea</taxon>
        <taxon>Methanobacteriati</taxon>
        <taxon>Methanobacteriota</taxon>
        <taxon>Stenosarchaea group</taxon>
        <taxon>Halobacteria</taxon>
        <taxon>Halobacteriales</taxon>
        <taxon>Haloferacaceae</taxon>
        <taxon>Haloferax</taxon>
    </lineage>
</organism>
<dbReference type="Proteomes" id="UP000198902">
    <property type="component" value="Unassembled WGS sequence"/>
</dbReference>
<dbReference type="RefSeq" id="WP_226908795.1">
    <property type="nucleotide sequence ID" value="NZ_CABLRR010000006.1"/>
</dbReference>
<feature type="domain" description="Fido" evidence="1">
    <location>
        <begin position="111"/>
        <end position="242"/>
    </location>
</feature>
<dbReference type="PROSITE" id="PS51459">
    <property type="entry name" value="FIDO"/>
    <property type="match status" value="1"/>
</dbReference>
<keyword evidence="3" id="KW-1185">Reference proteome</keyword>
<protein>
    <recommendedName>
        <fullName evidence="1">Fido domain-containing protein</fullName>
    </recommendedName>
</protein>
<dbReference type="InterPro" id="IPR003812">
    <property type="entry name" value="Fido"/>
</dbReference>
<accession>A0A0D6JX79</accession>
<gene>
    <name evidence="2" type="ORF">BN996_03689</name>
</gene>
<evidence type="ECO:0000313" key="2">
    <source>
        <dbReference type="EMBL" id="CQR53587.1"/>
    </source>
</evidence>
<evidence type="ECO:0000313" key="3">
    <source>
        <dbReference type="Proteomes" id="UP000198902"/>
    </source>
</evidence>